<reference evidence="2 3" key="1">
    <citation type="journal article" date="2014" name="Genome Biol. Evol.">
        <title>The secreted proteins of Achlya hypogyna and Thraustotheca clavata identify the ancestral oomycete secretome and reveal gene acquisitions by horizontal gene transfer.</title>
        <authorList>
            <person name="Misner I."/>
            <person name="Blouin N."/>
            <person name="Leonard G."/>
            <person name="Richards T.A."/>
            <person name="Lane C.E."/>
        </authorList>
    </citation>
    <scope>NUCLEOTIDE SEQUENCE [LARGE SCALE GENOMIC DNA]</scope>
    <source>
        <strain evidence="2 3">ATCC 34112</strain>
    </source>
</reference>
<dbReference type="EMBL" id="JNBS01001853">
    <property type="protein sequence ID" value="OQR98531.1"/>
    <property type="molecule type" value="Genomic_DNA"/>
</dbReference>
<dbReference type="InterPro" id="IPR045247">
    <property type="entry name" value="Oye-like"/>
</dbReference>
<dbReference type="Gene3D" id="3.20.20.70">
    <property type="entry name" value="Aldolase class I"/>
    <property type="match status" value="1"/>
</dbReference>
<comment type="caution">
    <text evidence="2">The sequence shown here is derived from an EMBL/GenBank/DDBJ whole genome shotgun (WGS) entry which is preliminary data.</text>
</comment>
<evidence type="ECO:0000259" key="1">
    <source>
        <dbReference type="Pfam" id="PF00724"/>
    </source>
</evidence>
<feature type="domain" description="NADH:flavin oxidoreductase/NADH oxidase N-terminal" evidence="1">
    <location>
        <begin position="2"/>
        <end position="175"/>
    </location>
</feature>
<accession>A0A1V9ZKR1</accession>
<dbReference type="PANTHER" id="PTHR22893:SF91">
    <property type="entry name" value="NADPH DEHYDROGENASE 2-RELATED"/>
    <property type="match status" value="1"/>
</dbReference>
<dbReference type="PANTHER" id="PTHR22893">
    <property type="entry name" value="NADH OXIDOREDUCTASE-RELATED"/>
    <property type="match status" value="1"/>
</dbReference>
<protein>
    <submittedName>
        <fullName evidence="2">12-oxophytodienoate reductase</fullName>
    </submittedName>
</protein>
<dbReference type="Proteomes" id="UP000243217">
    <property type="component" value="Unassembled WGS sequence"/>
</dbReference>
<proteinExistence type="predicted"/>
<sequence>MYVTAAINCVKEAGFDGVEIHGANGYVIDQFLKDCSNPRIDSYGGSHENRARFLREVVAAVTNAIGGDPVGIRFAPLNSFMAQKDSNPVALSEHVANAMNDFELTYVHVICNDFDDVQKGVVVPIFCEHYNGTLVVNGGYTKEEAEETISTGKVDAVAFGVPFIANPDLVKRFELDARLNTPDPPSFYSGGARGYNDYPLME</sequence>
<gene>
    <name evidence="2" type="ORF">THRCLA_06705</name>
</gene>
<dbReference type="GO" id="GO:0010181">
    <property type="term" value="F:FMN binding"/>
    <property type="evidence" value="ECO:0007669"/>
    <property type="project" value="InterPro"/>
</dbReference>
<dbReference type="InterPro" id="IPR013785">
    <property type="entry name" value="Aldolase_TIM"/>
</dbReference>
<dbReference type="Pfam" id="PF00724">
    <property type="entry name" value="Oxidored_FMN"/>
    <property type="match status" value="1"/>
</dbReference>
<dbReference type="STRING" id="74557.A0A1V9ZKR1"/>
<keyword evidence="3" id="KW-1185">Reference proteome</keyword>
<dbReference type="SUPFAM" id="SSF51395">
    <property type="entry name" value="FMN-linked oxidoreductases"/>
    <property type="match status" value="1"/>
</dbReference>
<evidence type="ECO:0000313" key="3">
    <source>
        <dbReference type="Proteomes" id="UP000243217"/>
    </source>
</evidence>
<dbReference type="OrthoDB" id="148713at2759"/>
<dbReference type="GO" id="GO:0016491">
    <property type="term" value="F:oxidoreductase activity"/>
    <property type="evidence" value="ECO:0007669"/>
    <property type="project" value="InterPro"/>
</dbReference>
<evidence type="ECO:0000313" key="2">
    <source>
        <dbReference type="EMBL" id="OQR98531.1"/>
    </source>
</evidence>
<dbReference type="AlphaFoldDB" id="A0A1V9ZKR1"/>
<name>A0A1V9ZKR1_9STRA</name>
<dbReference type="InterPro" id="IPR001155">
    <property type="entry name" value="OxRdtase_FMN_N"/>
</dbReference>
<organism evidence="2 3">
    <name type="scientific">Thraustotheca clavata</name>
    <dbReference type="NCBI Taxonomy" id="74557"/>
    <lineage>
        <taxon>Eukaryota</taxon>
        <taxon>Sar</taxon>
        <taxon>Stramenopiles</taxon>
        <taxon>Oomycota</taxon>
        <taxon>Saprolegniomycetes</taxon>
        <taxon>Saprolegniales</taxon>
        <taxon>Achlyaceae</taxon>
        <taxon>Thraustotheca</taxon>
    </lineage>
</organism>